<dbReference type="OMA" id="RIARPDW"/>
<reference evidence="3" key="1">
    <citation type="journal article" date="2017" name="Nucleic Acids Res.">
        <title>Proteogenomics produces comprehensive and highly accurate protein-coding gene annotation in a complete genome assembly of Malassezia sympodialis.</title>
        <authorList>
            <person name="Zhu Y."/>
            <person name="Engstroem P.G."/>
            <person name="Tellgren-Roth C."/>
            <person name="Baudo C.D."/>
            <person name="Kennell J.C."/>
            <person name="Sun S."/>
            <person name="Billmyre R.B."/>
            <person name="Schroeder M.S."/>
            <person name="Andersson A."/>
            <person name="Holm T."/>
            <person name="Sigurgeirsson B."/>
            <person name="Wu G."/>
            <person name="Sankaranarayanan S.R."/>
            <person name="Siddharthan R."/>
            <person name="Sanyal K."/>
            <person name="Lundeberg J."/>
            <person name="Nystedt B."/>
            <person name="Boekhout T."/>
            <person name="Dawson T.L. Jr."/>
            <person name="Heitman J."/>
            <person name="Scheynius A."/>
            <person name="Lehtioe J."/>
        </authorList>
    </citation>
    <scope>NUCLEOTIDE SEQUENCE [LARGE SCALE GENOMIC DNA]</scope>
    <source>
        <strain evidence="3">ATCC 42132</strain>
    </source>
</reference>
<dbReference type="InterPro" id="IPR036108">
    <property type="entry name" value="4pyrrol_syn_uPrphyn_synt_sf"/>
</dbReference>
<organism evidence="2 3">
    <name type="scientific">Malassezia sympodialis (strain ATCC 42132)</name>
    <name type="common">Atopic eczema-associated yeast</name>
    <dbReference type="NCBI Taxonomy" id="1230383"/>
    <lineage>
        <taxon>Eukaryota</taxon>
        <taxon>Fungi</taxon>
        <taxon>Dikarya</taxon>
        <taxon>Basidiomycota</taxon>
        <taxon>Ustilaginomycotina</taxon>
        <taxon>Malasseziomycetes</taxon>
        <taxon>Malasseziales</taxon>
        <taxon>Malasseziaceae</taxon>
        <taxon>Malassezia</taxon>
    </lineage>
</organism>
<dbReference type="Pfam" id="PF02602">
    <property type="entry name" value="HEM4"/>
    <property type="match status" value="2"/>
</dbReference>
<dbReference type="STRING" id="1230383.A0A1M8A556"/>
<evidence type="ECO:0000259" key="1">
    <source>
        <dbReference type="Pfam" id="PF02602"/>
    </source>
</evidence>
<keyword evidence="3" id="KW-1185">Reference proteome</keyword>
<dbReference type="PANTHER" id="PTHR12390:SF0">
    <property type="entry name" value="UROPORPHYRINOGEN-III SYNTHASE"/>
    <property type="match status" value="1"/>
</dbReference>
<dbReference type="PANTHER" id="PTHR12390">
    <property type="entry name" value="UROPORPHYRINOGEN III SYNTHASE"/>
    <property type="match status" value="1"/>
</dbReference>
<dbReference type="InterPro" id="IPR003754">
    <property type="entry name" value="4pyrrol_synth_uPrphyn_synth"/>
</dbReference>
<evidence type="ECO:0000313" key="2">
    <source>
        <dbReference type="EMBL" id="SHO77610.1"/>
    </source>
</evidence>
<accession>A0A1M8A556</accession>
<dbReference type="GO" id="GO:0006782">
    <property type="term" value="P:protoporphyrinogen IX biosynthetic process"/>
    <property type="evidence" value="ECO:0007669"/>
    <property type="project" value="UniProtKB-UniPathway"/>
</dbReference>
<sequence>MLDGTDAYHDAFGSFCLPSFAVSALDSGSSASGTPVANEGEPLRAGLSPVNQLHASLHKLQELSDSSRNHQEYLMTHHMGNLHQDESADSDDREFCITSFPILSHVTRHVDILAQKIRSALQDGVVYDGVVITSQRAVQAWQEACSLISADMILQPTLRTSKQWNQTPFYVVGPATEKSLRQIAVHPALRPTIVVGEQSGNAKELAHEMASRAARTQSVQNMLYLVGDKRLPVLRDTLESLHANIVLDELMVYMTEKDPNFKSNCGLLARDLPQHTSGISGSLQGHSPRNRMLHTLKMTDRSMPDPDKENTGTSAQNMHPDWVVFFSPSGGDYALPELTQRGWVVPGNQKRNLCKIACIGQTTAAWANDTLGYTPDAIADRPTPEALRNAIINKTKNNGVSSTTN</sequence>
<evidence type="ECO:0000313" key="3">
    <source>
        <dbReference type="Proteomes" id="UP000186303"/>
    </source>
</evidence>
<feature type="domain" description="Tetrapyrrole biosynthesis uroporphyrinogen III synthase" evidence="1">
    <location>
        <begin position="302"/>
        <end position="387"/>
    </location>
</feature>
<dbReference type="UniPathway" id="UPA00251">
    <property type="reaction ID" value="UER00320"/>
</dbReference>
<dbReference type="EMBL" id="LT671823">
    <property type="protein sequence ID" value="SHO77610.1"/>
    <property type="molecule type" value="Genomic_DNA"/>
</dbReference>
<dbReference type="AlphaFoldDB" id="A0A1M8A556"/>
<feature type="domain" description="Tetrapyrrole biosynthesis uroporphyrinogen III synthase" evidence="1">
    <location>
        <begin position="100"/>
        <end position="265"/>
    </location>
</feature>
<dbReference type="GO" id="GO:0005829">
    <property type="term" value="C:cytosol"/>
    <property type="evidence" value="ECO:0007669"/>
    <property type="project" value="TreeGrafter"/>
</dbReference>
<proteinExistence type="predicted"/>
<gene>
    <name evidence="2" type="ORF">MSYG_1952</name>
</gene>
<dbReference type="GO" id="GO:0004852">
    <property type="term" value="F:uroporphyrinogen-III synthase activity"/>
    <property type="evidence" value="ECO:0007669"/>
    <property type="project" value="InterPro"/>
</dbReference>
<name>A0A1M8A556_MALS4</name>
<dbReference type="SUPFAM" id="SSF69618">
    <property type="entry name" value="HemD-like"/>
    <property type="match status" value="1"/>
</dbReference>
<dbReference type="Proteomes" id="UP000186303">
    <property type="component" value="Chromosome 3"/>
</dbReference>
<dbReference type="Gene3D" id="3.40.50.10090">
    <property type="match status" value="2"/>
</dbReference>
<dbReference type="CDD" id="cd06578">
    <property type="entry name" value="HemD"/>
    <property type="match status" value="1"/>
</dbReference>
<protein>
    <recommendedName>
        <fullName evidence="1">Tetrapyrrole biosynthesis uroporphyrinogen III synthase domain-containing protein</fullName>
    </recommendedName>
</protein>
<dbReference type="InterPro" id="IPR039793">
    <property type="entry name" value="UROS/Hem4"/>
</dbReference>
<dbReference type="OrthoDB" id="5595751at2759"/>
<dbReference type="GO" id="GO:0006780">
    <property type="term" value="P:uroporphyrinogen III biosynthetic process"/>
    <property type="evidence" value="ECO:0007669"/>
    <property type="project" value="InterPro"/>
</dbReference>
<dbReference type="VEuPathDB" id="FungiDB:MSYG_1952"/>